<reference evidence="1 2" key="1">
    <citation type="journal article" date="2021" name="BMC Genomics">
        <title>Datura genome reveals duplications of psychoactive alkaloid biosynthetic genes and high mutation rate following tissue culture.</title>
        <authorList>
            <person name="Rajewski A."/>
            <person name="Carter-House D."/>
            <person name="Stajich J."/>
            <person name="Litt A."/>
        </authorList>
    </citation>
    <scope>NUCLEOTIDE SEQUENCE [LARGE SCALE GENOMIC DNA]</scope>
    <source>
        <strain evidence="1">AR-01</strain>
    </source>
</reference>
<comment type="caution">
    <text evidence="1">The sequence shown here is derived from an EMBL/GenBank/DDBJ whole genome shotgun (WGS) entry which is preliminary data.</text>
</comment>
<evidence type="ECO:0000313" key="2">
    <source>
        <dbReference type="Proteomes" id="UP000823775"/>
    </source>
</evidence>
<accession>A0ABS8SQF7</accession>
<protein>
    <submittedName>
        <fullName evidence="1">Uncharacterized protein</fullName>
    </submittedName>
</protein>
<gene>
    <name evidence="1" type="ORF">HAX54_045364</name>
</gene>
<proteinExistence type="predicted"/>
<dbReference type="EMBL" id="JACEIK010000701">
    <property type="protein sequence ID" value="MCD7461138.1"/>
    <property type="molecule type" value="Genomic_DNA"/>
</dbReference>
<name>A0ABS8SQF7_DATST</name>
<evidence type="ECO:0000313" key="1">
    <source>
        <dbReference type="EMBL" id="MCD7461138.1"/>
    </source>
</evidence>
<dbReference type="Proteomes" id="UP000823775">
    <property type="component" value="Unassembled WGS sequence"/>
</dbReference>
<feature type="non-terminal residue" evidence="1">
    <location>
        <position position="1"/>
    </location>
</feature>
<keyword evidence="2" id="KW-1185">Reference proteome</keyword>
<sequence>VGYSGRMLNAGLKDKFCTESFNDLPEDPRETGIAGVGGSELSCGCDQSLLSFLVGECAALMGCRTPYTVRRCSAGTLRASPEMAQVELYAT</sequence>
<organism evidence="1 2">
    <name type="scientific">Datura stramonium</name>
    <name type="common">Jimsonweed</name>
    <name type="synonym">Common thornapple</name>
    <dbReference type="NCBI Taxonomy" id="4076"/>
    <lineage>
        <taxon>Eukaryota</taxon>
        <taxon>Viridiplantae</taxon>
        <taxon>Streptophyta</taxon>
        <taxon>Embryophyta</taxon>
        <taxon>Tracheophyta</taxon>
        <taxon>Spermatophyta</taxon>
        <taxon>Magnoliopsida</taxon>
        <taxon>eudicotyledons</taxon>
        <taxon>Gunneridae</taxon>
        <taxon>Pentapetalae</taxon>
        <taxon>asterids</taxon>
        <taxon>lamiids</taxon>
        <taxon>Solanales</taxon>
        <taxon>Solanaceae</taxon>
        <taxon>Solanoideae</taxon>
        <taxon>Datureae</taxon>
        <taxon>Datura</taxon>
    </lineage>
</organism>